<evidence type="ECO:0000313" key="2">
    <source>
        <dbReference type="EMBL" id="ODN04308.1"/>
    </source>
</evidence>
<organism evidence="2 3">
    <name type="scientific">Orchesella cincta</name>
    <name type="common">Springtail</name>
    <name type="synonym">Podura cincta</name>
    <dbReference type="NCBI Taxonomy" id="48709"/>
    <lineage>
        <taxon>Eukaryota</taxon>
        <taxon>Metazoa</taxon>
        <taxon>Ecdysozoa</taxon>
        <taxon>Arthropoda</taxon>
        <taxon>Hexapoda</taxon>
        <taxon>Collembola</taxon>
        <taxon>Entomobryomorpha</taxon>
        <taxon>Entomobryoidea</taxon>
        <taxon>Orchesellidae</taxon>
        <taxon>Orchesellinae</taxon>
        <taxon>Orchesella</taxon>
    </lineage>
</organism>
<name>A0A1D2NGB8_ORCCI</name>
<feature type="compositionally biased region" description="Basic residues" evidence="1">
    <location>
        <begin position="17"/>
        <end position="26"/>
    </location>
</feature>
<comment type="caution">
    <text evidence="2">The sequence shown here is derived from an EMBL/GenBank/DDBJ whole genome shotgun (WGS) entry which is preliminary data.</text>
</comment>
<keyword evidence="3" id="KW-1185">Reference proteome</keyword>
<feature type="region of interest" description="Disordered" evidence="1">
    <location>
        <begin position="1"/>
        <end position="37"/>
    </location>
</feature>
<evidence type="ECO:0000256" key="1">
    <source>
        <dbReference type="SAM" id="MobiDB-lite"/>
    </source>
</evidence>
<dbReference type="Proteomes" id="UP000094527">
    <property type="component" value="Unassembled WGS sequence"/>
</dbReference>
<accession>A0A1D2NGB8</accession>
<dbReference type="EMBL" id="LJIJ01000048">
    <property type="protein sequence ID" value="ODN04308.1"/>
    <property type="molecule type" value="Genomic_DNA"/>
</dbReference>
<dbReference type="AlphaFoldDB" id="A0A1D2NGB8"/>
<evidence type="ECO:0000313" key="3">
    <source>
        <dbReference type="Proteomes" id="UP000094527"/>
    </source>
</evidence>
<protein>
    <submittedName>
        <fullName evidence="2">Uncharacterized protein</fullName>
    </submittedName>
</protein>
<proteinExistence type="predicted"/>
<sequence>MFQKLLMMPDANLSKRGTNRSSRRKNNSSAKLAGEHEPSTMLRDSVIFLVLLCEIPSLFYPLTKVMTWGNVAAQFFKPAESLLNFVFNV</sequence>
<reference evidence="2 3" key="1">
    <citation type="journal article" date="2016" name="Genome Biol. Evol.">
        <title>Gene Family Evolution Reflects Adaptation to Soil Environmental Stressors in the Genome of the Collembolan Orchesella cincta.</title>
        <authorList>
            <person name="Faddeeva-Vakhrusheva A."/>
            <person name="Derks M.F."/>
            <person name="Anvar S.Y."/>
            <person name="Agamennone V."/>
            <person name="Suring W."/>
            <person name="Smit S."/>
            <person name="van Straalen N.M."/>
            <person name="Roelofs D."/>
        </authorList>
    </citation>
    <scope>NUCLEOTIDE SEQUENCE [LARGE SCALE GENOMIC DNA]</scope>
    <source>
        <tissue evidence="2">Mixed pool</tissue>
    </source>
</reference>
<gene>
    <name evidence="2" type="ORF">Ocin01_02400</name>
</gene>